<accession>A0AAW2X8D8</accession>
<dbReference type="Pfam" id="PF01207">
    <property type="entry name" value="Dus"/>
    <property type="match status" value="1"/>
</dbReference>
<comment type="cofactor">
    <cofactor evidence="1">
        <name>FMN</name>
        <dbReference type="ChEBI" id="CHEBI:58210"/>
    </cofactor>
</comment>
<dbReference type="InterPro" id="IPR052582">
    <property type="entry name" value="tRNA-DUS-like"/>
</dbReference>
<dbReference type="InterPro" id="IPR013785">
    <property type="entry name" value="Aldolase_TIM"/>
</dbReference>
<evidence type="ECO:0000256" key="3">
    <source>
        <dbReference type="ARBA" id="ARBA00022643"/>
    </source>
</evidence>
<keyword evidence="5" id="KW-0560">Oxidoreductase</keyword>
<reference evidence="8" key="1">
    <citation type="submission" date="2020-06" db="EMBL/GenBank/DDBJ databases">
        <authorList>
            <person name="Li T."/>
            <person name="Hu X."/>
            <person name="Zhang T."/>
            <person name="Song X."/>
            <person name="Zhang H."/>
            <person name="Dai N."/>
            <person name="Sheng W."/>
            <person name="Hou X."/>
            <person name="Wei L."/>
        </authorList>
    </citation>
    <scope>NUCLEOTIDE SEQUENCE</scope>
    <source>
        <strain evidence="8">KEN1</strain>
        <tissue evidence="8">Leaf</tissue>
    </source>
</reference>
<evidence type="ECO:0000313" key="8">
    <source>
        <dbReference type="EMBL" id="KAL0450098.1"/>
    </source>
</evidence>
<feature type="domain" description="DUS-like FMN-binding" evidence="7">
    <location>
        <begin position="429"/>
        <end position="700"/>
    </location>
</feature>
<evidence type="ECO:0000256" key="6">
    <source>
        <dbReference type="SAM" id="MobiDB-lite"/>
    </source>
</evidence>
<dbReference type="GO" id="GO:0005737">
    <property type="term" value="C:cytoplasm"/>
    <property type="evidence" value="ECO:0007669"/>
    <property type="project" value="TreeGrafter"/>
</dbReference>
<keyword evidence="2" id="KW-0285">Flavoprotein</keyword>
<evidence type="ECO:0000256" key="5">
    <source>
        <dbReference type="ARBA" id="ARBA00023002"/>
    </source>
</evidence>
<dbReference type="AlphaFoldDB" id="A0AAW2X8D8"/>
<dbReference type="Gene3D" id="3.20.20.70">
    <property type="entry name" value="Aldolase class I"/>
    <property type="match status" value="1"/>
</dbReference>
<reference evidence="8" key="2">
    <citation type="journal article" date="2024" name="Plant">
        <title>Genomic evolution and insights into agronomic trait innovations of Sesamum species.</title>
        <authorList>
            <person name="Miao H."/>
            <person name="Wang L."/>
            <person name="Qu L."/>
            <person name="Liu H."/>
            <person name="Sun Y."/>
            <person name="Le M."/>
            <person name="Wang Q."/>
            <person name="Wei S."/>
            <person name="Zheng Y."/>
            <person name="Lin W."/>
            <person name="Duan Y."/>
            <person name="Cao H."/>
            <person name="Xiong S."/>
            <person name="Wang X."/>
            <person name="Wei L."/>
            <person name="Li C."/>
            <person name="Ma Q."/>
            <person name="Ju M."/>
            <person name="Zhao R."/>
            <person name="Li G."/>
            <person name="Mu C."/>
            <person name="Tian Q."/>
            <person name="Mei H."/>
            <person name="Zhang T."/>
            <person name="Gao T."/>
            <person name="Zhang H."/>
        </authorList>
    </citation>
    <scope>NUCLEOTIDE SEQUENCE</scope>
    <source>
        <strain evidence="8">KEN1</strain>
    </source>
</reference>
<evidence type="ECO:0000259" key="7">
    <source>
        <dbReference type="Pfam" id="PF01207"/>
    </source>
</evidence>
<feature type="region of interest" description="Disordered" evidence="6">
    <location>
        <begin position="49"/>
        <end position="68"/>
    </location>
</feature>
<dbReference type="CDD" id="cd02801">
    <property type="entry name" value="DUS_like_FMN"/>
    <property type="match status" value="1"/>
</dbReference>
<organism evidence="8">
    <name type="scientific">Sesamum latifolium</name>
    <dbReference type="NCBI Taxonomy" id="2727402"/>
    <lineage>
        <taxon>Eukaryota</taxon>
        <taxon>Viridiplantae</taxon>
        <taxon>Streptophyta</taxon>
        <taxon>Embryophyta</taxon>
        <taxon>Tracheophyta</taxon>
        <taxon>Spermatophyta</taxon>
        <taxon>Magnoliopsida</taxon>
        <taxon>eudicotyledons</taxon>
        <taxon>Gunneridae</taxon>
        <taxon>Pentapetalae</taxon>
        <taxon>asterids</taxon>
        <taxon>lamiids</taxon>
        <taxon>Lamiales</taxon>
        <taxon>Pedaliaceae</taxon>
        <taxon>Sesamum</taxon>
    </lineage>
</organism>
<keyword evidence="4" id="KW-0819">tRNA processing</keyword>
<protein>
    <submittedName>
        <fullName evidence="8">tRNA-dihydrouridine(20) synthase [NAD(P)+]-like</fullName>
    </submittedName>
</protein>
<dbReference type="PANTHER" id="PTHR45936:SF1">
    <property type="entry name" value="TRNA-DIHYDROURIDINE(20) SYNTHASE [NAD(P)+]-LIKE"/>
    <property type="match status" value="1"/>
</dbReference>
<dbReference type="GO" id="GO:0050660">
    <property type="term" value="F:flavin adenine dinucleotide binding"/>
    <property type="evidence" value="ECO:0007669"/>
    <property type="project" value="InterPro"/>
</dbReference>
<evidence type="ECO:0000256" key="4">
    <source>
        <dbReference type="ARBA" id="ARBA00022694"/>
    </source>
</evidence>
<dbReference type="PROSITE" id="PS01136">
    <property type="entry name" value="UPF0034"/>
    <property type="match status" value="1"/>
</dbReference>
<name>A0AAW2X8D8_9LAMI</name>
<dbReference type="InterPro" id="IPR035587">
    <property type="entry name" value="DUS-like_FMN-bd"/>
</dbReference>
<dbReference type="EMBL" id="JACGWN010000005">
    <property type="protein sequence ID" value="KAL0450098.1"/>
    <property type="molecule type" value="Genomic_DNA"/>
</dbReference>
<dbReference type="SUPFAM" id="SSF51395">
    <property type="entry name" value="FMN-linked oxidoreductases"/>
    <property type="match status" value="1"/>
</dbReference>
<dbReference type="PANTHER" id="PTHR45936">
    <property type="entry name" value="TRNA-DIHYDROURIDINE(20) SYNTHASE [NAD(P)+]-LIKE"/>
    <property type="match status" value="1"/>
</dbReference>
<keyword evidence="3" id="KW-0288">FMN</keyword>
<comment type="caution">
    <text evidence="8">The sequence shown here is derived from an EMBL/GenBank/DDBJ whole genome shotgun (WGS) entry which is preliminary data.</text>
</comment>
<evidence type="ECO:0000256" key="1">
    <source>
        <dbReference type="ARBA" id="ARBA00001917"/>
    </source>
</evidence>
<dbReference type="GO" id="GO:0017150">
    <property type="term" value="F:tRNA dihydrouridine synthase activity"/>
    <property type="evidence" value="ECO:0007669"/>
    <property type="project" value="InterPro"/>
</dbReference>
<gene>
    <name evidence="8" type="ORF">Slati_1566200</name>
</gene>
<dbReference type="InterPro" id="IPR018517">
    <property type="entry name" value="tRNA_hU_synthase_CS"/>
</dbReference>
<evidence type="ECO:0000256" key="2">
    <source>
        <dbReference type="ARBA" id="ARBA00022630"/>
    </source>
</evidence>
<proteinExistence type="predicted"/>
<sequence length="800" mass="89037">MFHSLNSILTAWEMDSLVTKLLGDDGAAREVVARFEGLGIKRRLSASLHLGSNPRPSKRKYVGSQPDADVGTTAPPPIAMSCLAWNCHGIRDLGQFDIYANSFAFITPYSLSETKCRQEKKTGIRDSLNLQGVSVDTEGRGRKSKVSIALCLGCVVGISIPCSFDHDKESRCSVREWQLRDFRSAPSDVQLDDLGFEDPCFTWCNRRPWPVTVRCRLHRILGDRAWRIMFPVNKVHNLPTVYWDHCILHIHLTRLMFSVAPSKVGKYLGLLSVIGRAKSEVFQSIGNRIWNRLLGWSEKSLSSAGKEFFIEAILEAIPNHVIQCFLLLGNKLGDCLLSPRVSLQEYSKPVTTLRSSFGEASLGCNPSATWGSIMAAKFITDAGTRQNFNRCFPEEDIACIKSTPVSDTSEVFSSTIAEMEIDYRNKLVLAPMVRVGTLPFRLLAAEYGADITYGEEIIDHKLLKCERRINDVLGTIDVVEKGTDSVVFRTCSEEKNQVVFQMGTSDAVRALRAVQIVCMDVAAVDINMGCPKSFSISGGMGAALLTKPDLIHDILTTLKRNINTPVTCKIRLLKSPQDTVELARRIEKTGVSALAVHGRKVADRPRDPAKWSEIADVVAAVSIPVIANGDVFEYEDFERIKVATGATSVMVARGALWNASIFSPKGKLPWEDVKREYVRKSILWDNDIKSTKHTLKEMIMHYSCLELPEGKAVIKSDTLADLAFVAILQLEALNVHQNMHMRDQALIVPSFVQLGFCDFEWNNEHADYASDNIGVHFVMQIHLSDNSLGFYSIDQSSGWP</sequence>